<dbReference type="Gene3D" id="3.10.260.10">
    <property type="entry name" value="Transcription regulator HTH, APSES-type DNA-binding domain"/>
    <property type="match status" value="1"/>
</dbReference>
<dbReference type="STRING" id="101127.A0A1X2GXD3"/>
<feature type="region of interest" description="Disordered" evidence="5">
    <location>
        <begin position="164"/>
        <end position="233"/>
    </location>
</feature>
<feature type="region of interest" description="Disordered" evidence="5">
    <location>
        <begin position="290"/>
        <end position="420"/>
    </location>
</feature>
<keyword evidence="3" id="KW-0238">DNA-binding</keyword>
<evidence type="ECO:0000259" key="6">
    <source>
        <dbReference type="PROSITE" id="PS51299"/>
    </source>
</evidence>
<organism evidence="7 8">
    <name type="scientific">Hesseltinella vesiculosa</name>
    <dbReference type="NCBI Taxonomy" id="101127"/>
    <lineage>
        <taxon>Eukaryota</taxon>
        <taxon>Fungi</taxon>
        <taxon>Fungi incertae sedis</taxon>
        <taxon>Mucoromycota</taxon>
        <taxon>Mucoromycotina</taxon>
        <taxon>Mucoromycetes</taxon>
        <taxon>Mucorales</taxon>
        <taxon>Cunninghamellaceae</taxon>
        <taxon>Hesseltinella</taxon>
    </lineage>
</organism>
<keyword evidence="2" id="KW-0805">Transcription regulation</keyword>
<dbReference type="OrthoDB" id="5407653at2759"/>
<feature type="compositionally biased region" description="Polar residues" evidence="5">
    <location>
        <begin position="206"/>
        <end position="215"/>
    </location>
</feature>
<evidence type="ECO:0000256" key="2">
    <source>
        <dbReference type="ARBA" id="ARBA00023015"/>
    </source>
</evidence>
<feature type="domain" description="HTH APSES-type" evidence="6">
    <location>
        <begin position="32"/>
        <end position="138"/>
    </location>
</feature>
<evidence type="ECO:0000313" key="8">
    <source>
        <dbReference type="Proteomes" id="UP000242146"/>
    </source>
</evidence>
<keyword evidence="4" id="KW-0804">Transcription</keyword>
<comment type="similarity">
    <text evidence="1">Belongs to the EFG1/PHD1/stuA family.</text>
</comment>
<reference evidence="7 8" key="1">
    <citation type="submission" date="2016-07" db="EMBL/GenBank/DDBJ databases">
        <title>Pervasive Adenine N6-methylation of Active Genes in Fungi.</title>
        <authorList>
            <consortium name="DOE Joint Genome Institute"/>
            <person name="Mondo S.J."/>
            <person name="Dannebaum R.O."/>
            <person name="Kuo R.C."/>
            <person name="Labutti K."/>
            <person name="Haridas S."/>
            <person name="Kuo A."/>
            <person name="Salamov A."/>
            <person name="Ahrendt S.R."/>
            <person name="Lipzen A."/>
            <person name="Sullivan W."/>
            <person name="Andreopoulos W.B."/>
            <person name="Clum A."/>
            <person name="Lindquist E."/>
            <person name="Daum C."/>
            <person name="Ramamoorthy G.K."/>
            <person name="Gryganskyi A."/>
            <person name="Culley D."/>
            <person name="Magnuson J.K."/>
            <person name="James T.Y."/>
            <person name="O'Malley M.A."/>
            <person name="Stajich J.E."/>
            <person name="Spatafora J.W."/>
            <person name="Visel A."/>
            <person name="Grigoriev I.V."/>
        </authorList>
    </citation>
    <scope>NUCLEOTIDE SEQUENCE [LARGE SCALE GENOMIC DNA]</scope>
    <source>
        <strain evidence="7 8">NRRL 3301</strain>
    </source>
</reference>
<dbReference type="EMBL" id="MCGT01000001">
    <property type="protein sequence ID" value="ORX62750.1"/>
    <property type="molecule type" value="Genomic_DNA"/>
</dbReference>
<dbReference type="InterPro" id="IPR018004">
    <property type="entry name" value="KilA/APSES_HTH"/>
</dbReference>
<feature type="compositionally biased region" description="Polar residues" evidence="5">
    <location>
        <begin position="185"/>
        <end position="196"/>
    </location>
</feature>
<dbReference type="GO" id="GO:0003700">
    <property type="term" value="F:DNA-binding transcription factor activity"/>
    <property type="evidence" value="ECO:0007669"/>
    <property type="project" value="TreeGrafter"/>
</dbReference>
<feature type="compositionally biased region" description="Low complexity" evidence="5">
    <location>
        <begin position="296"/>
        <end position="314"/>
    </location>
</feature>
<dbReference type="InterPro" id="IPR029790">
    <property type="entry name" value="EFG1/Phd1/StuA"/>
</dbReference>
<dbReference type="GO" id="GO:0043565">
    <property type="term" value="F:sequence-specific DNA binding"/>
    <property type="evidence" value="ECO:0007669"/>
    <property type="project" value="TreeGrafter"/>
</dbReference>
<dbReference type="GO" id="GO:0045944">
    <property type="term" value="P:positive regulation of transcription by RNA polymerase II"/>
    <property type="evidence" value="ECO:0007669"/>
    <property type="project" value="TreeGrafter"/>
</dbReference>
<dbReference type="Proteomes" id="UP000242146">
    <property type="component" value="Unassembled WGS sequence"/>
</dbReference>
<feature type="compositionally biased region" description="Polar residues" evidence="5">
    <location>
        <begin position="223"/>
        <end position="233"/>
    </location>
</feature>
<evidence type="ECO:0000256" key="1">
    <source>
        <dbReference type="ARBA" id="ARBA00007247"/>
    </source>
</evidence>
<evidence type="ECO:0000256" key="3">
    <source>
        <dbReference type="ARBA" id="ARBA00023125"/>
    </source>
</evidence>
<feature type="compositionally biased region" description="Low complexity" evidence="5">
    <location>
        <begin position="333"/>
        <end position="344"/>
    </location>
</feature>
<proteinExistence type="inferred from homology"/>
<sequence>MTSPPSLLHSSSTSFHPYGYGLSHRGFLPRPKLTTTLWEDERTICFQVDANGICVARREDNDMINGTKLLNVAGMSRGKRDGILKNEKGRVVVKVGAMHLKGVWITFERAKALSTQFKIQDILYPLFVDNPQTFLYSHPISAPISRLGSFRPYYPWDRLSSSDTPSIASDQHHDSGTSYAGYRPSPSNHYGGNQSGDVLLDYRSSAGANDSSEALHTNDHVDPTSSSYYPEFMNNNHRTNELAIYDPASQPPRDKPLMQVVTETNMDSSHPSAYASGTSGTFGYVDTSSTHLSGVSPSDPTSTSTPAPPKKTSAFQPLDTPGFHHPQPLYMDPSTTNSNPSLSNVHSDYIDSPPHHDSLSLKSYHPQRPSSRTYASQRHHPYGNNKNFDHGKKSPYSRPFSPPSRDEVKSETVAQPPRPW</sequence>
<dbReference type="Pfam" id="PF04383">
    <property type="entry name" value="KilA-N"/>
    <property type="match status" value="1"/>
</dbReference>
<protein>
    <submittedName>
        <fullName evidence="7">Apses-domain-containing protein</fullName>
    </submittedName>
</protein>
<accession>A0A1X2GXD3</accession>
<dbReference type="InterPro" id="IPR003163">
    <property type="entry name" value="Tscrpt_reg_HTH_APSES-type"/>
</dbReference>
<name>A0A1X2GXD3_9FUNG</name>
<dbReference type="SMART" id="SM01252">
    <property type="entry name" value="KilA-N"/>
    <property type="match status" value="1"/>
</dbReference>
<dbReference type="PANTHER" id="PTHR47792:SF1">
    <property type="entry name" value="PROTEIN SOK2-RELATED"/>
    <property type="match status" value="1"/>
</dbReference>
<gene>
    <name evidence="7" type="ORF">DM01DRAFT_1314323</name>
</gene>
<dbReference type="SUPFAM" id="SSF54616">
    <property type="entry name" value="DNA-binding domain of Mlu1-box binding protein MBP1"/>
    <property type="match status" value="1"/>
</dbReference>
<dbReference type="InterPro" id="IPR036887">
    <property type="entry name" value="HTH_APSES_sf"/>
</dbReference>
<dbReference type="GO" id="GO:0005634">
    <property type="term" value="C:nucleus"/>
    <property type="evidence" value="ECO:0007669"/>
    <property type="project" value="TreeGrafter"/>
</dbReference>
<dbReference type="PANTHER" id="PTHR47792">
    <property type="entry name" value="PROTEIN SOK2-RELATED"/>
    <property type="match status" value="1"/>
</dbReference>
<evidence type="ECO:0000256" key="5">
    <source>
        <dbReference type="SAM" id="MobiDB-lite"/>
    </source>
</evidence>
<comment type="caution">
    <text evidence="7">The sequence shown here is derived from an EMBL/GenBank/DDBJ whole genome shotgun (WGS) entry which is preliminary data.</text>
</comment>
<evidence type="ECO:0000313" key="7">
    <source>
        <dbReference type="EMBL" id="ORX62750.1"/>
    </source>
</evidence>
<dbReference type="AlphaFoldDB" id="A0A1X2GXD3"/>
<dbReference type="PROSITE" id="PS51299">
    <property type="entry name" value="HTH_APSES"/>
    <property type="match status" value="1"/>
</dbReference>
<evidence type="ECO:0000256" key="4">
    <source>
        <dbReference type="ARBA" id="ARBA00023163"/>
    </source>
</evidence>
<keyword evidence="8" id="KW-1185">Reference proteome</keyword>